<dbReference type="AlphaFoldDB" id="A0A1L3J4R5"/>
<evidence type="ECO:0000313" key="2">
    <source>
        <dbReference type="Proteomes" id="UP000182510"/>
    </source>
</evidence>
<dbReference type="InterPro" id="IPR029044">
    <property type="entry name" value="Nucleotide-diphossugar_trans"/>
</dbReference>
<organism evidence="1 2">
    <name type="scientific">Christiangramia salexigens</name>
    <dbReference type="NCBI Taxonomy" id="1913577"/>
    <lineage>
        <taxon>Bacteria</taxon>
        <taxon>Pseudomonadati</taxon>
        <taxon>Bacteroidota</taxon>
        <taxon>Flavobacteriia</taxon>
        <taxon>Flavobacteriales</taxon>
        <taxon>Flavobacteriaceae</taxon>
        <taxon>Christiangramia</taxon>
    </lineage>
</organism>
<proteinExistence type="predicted"/>
<dbReference type="STRING" id="1913577.LPB144_06580"/>
<gene>
    <name evidence="1" type="ORF">LPB144_06580</name>
</gene>
<dbReference type="PANTHER" id="PTHR21485">
    <property type="entry name" value="HAD SUPERFAMILY MEMBERS CMAS AND KDSC"/>
    <property type="match status" value="1"/>
</dbReference>
<protein>
    <submittedName>
        <fullName evidence="1">Acylneuraminate cytidylyltransferase</fullName>
    </submittedName>
</protein>
<dbReference type="SUPFAM" id="SSF53448">
    <property type="entry name" value="Nucleotide-diphospho-sugar transferases"/>
    <property type="match status" value="1"/>
</dbReference>
<dbReference type="CDD" id="cd02513">
    <property type="entry name" value="CMP-NeuAc_Synthase"/>
    <property type="match status" value="1"/>
</dbReference>
<keyword evidence="1" id="KW-0808">Transferase</keyword>
<sequence length="230" mass="25679">MRILGLIPARGGSKGIPGKNIKLLGGYPLLKYTIDSANRSEYLSRLIISSDDQSIIEVAKSLNLEVPFVRPKGLAEDATPTITVLKHALNFFSANGEYYDAVCLLQPTTPFRGEGLIDEAIEKFKKGDYDSLISVRQIPLEFNPHWAFEDHGGTLKMATGEGNPIARRQKLPKAYHRDGAIYLTKSDVILKNDSLFGNKIGYVDTTHQDYVNLDTIEDWIKAEDILKNRN</sequence>
<dbReference type="OrthoDB" id="9805604at2"/>
<accession>A0A1L3J4R5</accession>
<dbReference type="KEGG" id="grl:LPB144_06580"/>
<dbReference type="Proteomes" id="UP000182510">
    <property type="component" value="Chromosome"/>
</dbReference>
<keyword evidence="2" id="KW-1185">Reference proteome</keyword>
<dbReference type="RefSeq" id="WP_072552748.1">
    <property type="nucleotide sequence ID" value="NZ_CP018153.1"/>
</dbReference>
<name>A0A1L3J4R5_9FLAO</name>
<dbReference type="Gene3D" id="3.90.550.10">
    <property type="entry name" value="Spore Coat Polysaccharide Biosynthesis Protein SpsA, Chain A"/>
    <property type="match status" value="1"/>
</dbReference>
<dbReference type="PANTHER" id="PTHR21485:SF6">
    <property type="entry name" value="N-ACYLNEURAMINATE CYTIDYLYLTRANSFERASE-RELATED"/>
    <property type="match status" value="1"/>
</dbReference>
<evidence type="ECO:0000313" key="1">
    <source>
        <dbReference type="EMBL" id="APG60100.1"/>
    </source>
</evidence>
<dbReference type="Pfam" id="PF02348">
    <property type="entry name" value="CTP_transf_3"/>
    <property type="match status" value="1"/>
</dbReference>
<reference evidence="1 2" key="1">
    <citation type="submission" date="2016-11" db="EMBL/GenBank/DDBJ databases">
        <title>Gramella sp. LPB0144 isolated from marine environment.</title>
        <authorList>
            <person name="Kim E."/>
            <person name="Yi H."/>
        </authorList>
    </citation>
    <scope>NUCLEOTIDE SEQUENCE [LARGE SCALE GENOMIC DNA]</scope>
    <source>
        <strain evidence="1 2">LPB0144</strain>
    </source>
</reference>
<dbReference type="InterPro" id="IPR050793">
    <property type="entry name" value="CMP-NeuNAc_synthase"/>
</dbReference>
<keyword evidence="1" id="KW-0548">Nucleotidyltransferase</keyword>
<dbReference type="InterPro" id="IPR003329">
    <property type="entry name" value="Cytidylyl_trans"/>
</dbReference>
<dbReference type="GO" id="GO:0008781">
    <property type="term" value="F:N-acylneuraminate cytidylyltransferase activity"/>
    <property type="evidence" value="ECO:0007669"/>
    <property type="project" value="TreeGrafter"/>
</dbReference>
<dbReference type="EMBL" id="CP018153">
    <property type="protein sequence ID" value="APG60100.1"/>
    <property type="molecule type" value="Genomic_DNA"/>
</dbReference>